<accession>A0A1S2PPH9</accession>
<dbReference type="InterPro" id="IPR007560">
    <property type="entry name" value="Restrct_endonuc_IV_Mrr"/>
</dbReference>
<evidence type="ECO:0000256" key="1">
    <source>
        <dbReference type="SAM" id="Coils"/>
    </source>
</evidence>
<dbReference type="EMBL" id="MLYP01000023">
    <property type="protein sequence ID" value="OIJ95440.1"/>
    <property type="molecule type" value="Genomic_DNA"/>
</dbReference>
<protein>
    <recommendedName>
        <fullName evidence="2">Restriction endonuclease type IV Mrr domain-containing protein</fullName>
    </recommendedName>
</protein>
<dbReference type="PANTHER" id="PTHR30015:SF6">
    <property type="entry name" value="SLL1429 PROTEIN"/>
    <property type="match status" value="1"/>
</dbReference>
<dbReference type="AlphaFoldDB" id="A0A1S2PPH9"/>
<dbReference type="GO" id="GO:0015666">
    <property type="term" value="F:restriction endodeoxyribonuclease activity"/>
    <property type="evidence" value="ECO:0007669"/>
    <property type="project" value="TreeGrafter"/>
</dbReference>
<organism evidence="3 4">
    <name type="scientific">Streptomyces colonosanans</name>
    <dbReference type="NCBI Taxonomy" id="1428652"/>
    <lineage>
        <taxon>Bacteria</taxon>
        <taxon>Bacillati</taxon>
        <taxon>Actinomycetota</taxon>
        <taxon>Actinomycetes</taxon>
        <taxon>Kitasatosporales</taxon>
        <taxon>Streptomycetaceae</taxon>
        <taxon>Streptomyces</taxon>
    </lineage>
</organism>
<name>A0A1S2PPH9_9ACTN</name>
<dbReference type="Proteomes" id="UP000179935">
    <property type="component" value="Unassembled WGS sequence"/>
</dbReference>
<dbReference type="InterPro" id="IPR011856">
    <property type="entry name" value="tRNA_endonuc-like_dom_sf"/>
</dbReference>
<evidence type="ECO:0000313" key="3">
    <source>
        <dbReference type="EMBL" id="OIJ95440.1"/>
    </source>
</evidence>
<dbReference type="Pfam" id="PF04471">
    <property type="entry name" value="Mrr_cat"/>
    <property type="match status" value="1"/>
</dbReference>
<feature type="coiled-coil region" evidence="1">
    <location>
        <begin position="77"/>
        <end position="111"/>
    </location>
</feature>
<dbReference type="InterPro" id="IPR052906">
    <property type="entry name" value="Type_IV_Methyl-Rstrct_Enzyme"/>
</dbReference>
<dbReference type="PANTHER" id="PTHR30015">
    <property type="entry name" value="MRR RESTRICTION SYSTEM PROTEIN"/>
    <property type="match status" value="1"/>
</dbReference>
<evidence type="ECO:0000259" key="2">
    <source>
        <dbReference type="Pfam" id="PF04471"/>
    </source>
</evidence>
<keyword evidence="1" id="KW-0175">Coiled coil</keyword>
<dbReference type="SUPFAM" id="SSF52980">
    <property type="entry name" value="Restriction endonuclease-like"/>
    <property type="match status" value="1"/>
</dbReference>
<keyword evidence="4" id="KW-1185">Reference proteome</keyword>
<comment type="caution">
    <text evidence="3">The sequence shown here is derived from an EMBL/GenBank/DDBJ whole genome shotgun (WGS) entry which is preliminary data.</text>
</comment>
<proteinExistence type="predicted"/>
<dbReference type="Gene3D" id="3.40.1350.10">
    <property type="match status" value="1"/>
</dbReference>
<dbReference type="GO" id="GO:0003677">
    <property type="term" value="F:DNA binding"/>
    <property type="evidence" value="ECO:0007669"/>
    <property type="project" value="InterPro"/>
</dbReference>
<dbReference type="InterPro" id="IPR011335">
    <property type="entry name" value="Restrct_endonuc-II-like"/>
</dbReference>
<dbReference type="GO" id="GO:0009307">
    <property type="term" value="P:DNA restriction-modification system"/>
    <property type="evidence" value="ECO:0007669"/>
    <property type="project" value="InterPro"/>
</dbReference>
<reference evidence="3 4" key="1">
    <citation type="submission" date="2016-10" db="EMBL/GenBank/DDBJ databases">
        <title>Genome sequence of Streptomyces sp. MUSC 93.</title>
        <authorList>
            <person name="Lee L.-H."/>
            <person name="Ser H.-L."/>
            <person name="Law J.W.-F."/>
        </authorList>
    </citation>
    <scope>NUCLEOTIDE SEQUENCE [LARGE SCALE GENOMIC DNA]</scope>
    <source>
        <strain evidence="3 4">MUSC 93</strain>
    </source>
</reference>
<sequence>MGHLEALVASAGTPFTRSYLQAHAALRLVLDRESRMVVNAVQKSQTVRRVLHEQTGRDHTNRYRDATDAALSPVESIGTIQAQLARAEQDVQNALAQHRDEMHNLSSLEQEMELFLASEDSVALAEIHDMTSTAFEQTVAALARRDGNQVTRESGGARDLGADVIALTPDRLRIVFQCKHRQAGVGKVGSPDMQTLNGTARPEHKADIVVAVTNGTFTKPATDFARTHDIHLLDQARLQRWATWGEPLSSVLNLA</sequence>
<evidence type="ECO:0000313" key="4">
    <source>
        <dbReference type="Proteomes" id="UP000179935"/>
    </source>
</evidence>
<feature type="domain" description="Restriction endonuclease type IV Mrr" evidence="2">
    <location>
        <begin position="128"/>
        <end position="241"/>
    </location>
</feature>
<dbReference type="STRING" id="1428652.BIV24_09175"/>
<gene>
    <name evidence="3" type="ORF">BIV24_09175</name>
</gene>